<organism evidence="1 2">
    <name type="scientific">Catenulispora subtropica</name>
    <dbReference type="NCBI Taxonomy" id="450798"/>
    <lineage>
        <taxon>Bacteria</taxon>
        <taxon>Bacillati</taxon>
        <taxon>Actinomycetota</taxon>
        <taxon>Actinomycetes</taxon>
        <taxon>Catenulisporales</taxon>
        <taxon>Catenulisporaceae</taxon>
        <taxon>Catenulispora</taxon>
    </lineage>
</organism>
<accession>A0ABN2T6S3</accession>
<keyword evidence="2" id="KW-1185">Reference proteome</keyword>
<reference evidence="1 2" key="1">
    <citation type="journal article" date="2019" name="Int. J. Syst. Evol. Microbiol.">
        <title>The Global Catalogue of Microorganisms (GCM) 10K type strain sequencing project: providing services to taxonomists for standard genome sequencing and annotation.</title>
        <authorList>
            <consortium name="The Broad Institute Genomics Platform"/>
            <consortium name="The Broad Institute Genome Sequencing Center for Infectious Disease"/>
            <person name="Wu L."/>
            <person name="Ma J."/>
        </authorList>
    </citation>
    <scope>NUCLEOTIDE SEQUENCE [LARGE SCALE GENOMIC DNA]</scope>
    <source>
        <strain evidence="1 2">JCM 16013</strain>
    </source>
</reference>
<gene>
    <name evidence="1" type="ORF">GCM10009838_75120</name>
</gene>
<name>A0ABN2T6S3_9ACTN</name>
<evidence type="ECO:0008006" key="3">
    <source>
        <dbReference type="Google" id="ProtNLM"/>
    </source>
</evidence>
<evidence type="ECO:0000313" key="1">
    <source>
        <dbReference type="EMBL" id="GAA1998747.1"/>
    </source>
</evidence>
<dbReference type="EMBL" id="BAAAQM010000063">
    <property type="protein sequence ID" value="GAA1998747.1"/>
    <property type="molecule type" value="Genomic_DNA"/>
</dbReference>
<dbReference type="Gene3D" id="2.50.20.20">
    <property type="match status" value="1"/>
</dbReference>
<evidence type="ECO:0000313" key="2">
    <source>
        <dbReference type="Proteomes" id="UP001499854"/>
    </source>
</evidence>
<proteinExistence type="predicted"/>
<protein>
    <recommendedName>
        <fullName evidence="3">Lipoprotein</fullName>
    </recommendedName>
</protein>
<dbReference type="Proteomes" id="UP001499854">
    <property type="component" value="Unassembled WGS sequence"/>
</dbReference>
<comment type="caution">
    <text evidence="1">The sequence shown here is derived from an EMBL/GenBank/DDBJ whole genome shotgun (WGS) entry which is preliminary data.</text>
</comment>
<sequence>MAAAAGCGGSSKAAKSGLAADAADAAGKTVSFEGDAVAEGMTGKLTGVLDFSGDVRADFTITIAASDDPKAPPRMRTVMDGEAEYRSAEAYTNARPQAAKALGGKHWVKSEASSVLHLNTSGAVLGAVTLETDTDLVEALAAVFESGVLKPDGAGHYAGTVDAGTLGASTFDAAHRAAITSAMRRTSVTAEKLEVWLGADGLPAEIKYVDDVAAGKKPSHADLRFHDWGKPVTVASPPASDTIGFDDFLTALKTTIAAG</sequence>